<evidence type="ECO:0000256" key="6">
    <source>
        <dbReference type="ARBA" id="ARBA00022989"/>
    </source>
</evidence>
<gene>
    <name evidence="11" type="ORF">GV64_02750</name>
</gene>
<dbReference type="InterPro" id="IPR052180">
    <property type="entry name" value="NhaC_Na-H+_Antiporter"/>
</dbReference>
<dbReference type="Pfam" id="PF03553">
    <property type="entry name" value="Na_H_antiporter"/>
    <property type="match status" value="1"/>
</dbReference>
<dbReference type="EMBL" id="JOJP01000001">
    <property type="protein sequence ID" value="KEI69802.1"/>
    <property type="molecule type" value="Genomic_DNA"/>
</dbReference>
<feature type="domain" description="Na+/H+ antiporter NhaC-like C-terminal" evidence="10">
    <location>
        <begin position="162"/>
        <end position="462"/>
    </location>
</feature>
<organism evidence="11 12">
    <name type="scientific">Endozoicomonas elysicola</name>
    <dbReference type="NCBI Taxonomy" id="305900"/>
    <lineage>
        <taxon>Bacteria</taxon>
        <taxon>Pseudomonadati</taxon>
        <taxon>Pseudomonadota</taxon>
        <taxon>Gammaproteobacteria</taxon>
        <taxon>Oceanospirillales</taxon>
        <taxon>Endozoicomonadaceae</taxon>
        <taxon>Endozoicomonas</taxon>
    </lineage>
</organism>
<evidence type="ECO:0000256" key="2">
    <source>
        <dbReference type="ARBA" id="ARBA00022448"/>
    </source>
</evidence>
<dbReference type="PANTHER" id="PTHR33451:SF3">
    <property type="entry name" value="MALATE-2H(+)_NA(+)-LACTATE ANTIPORTER"/>
    <property type="match status" value="1"/>
</dbReference>
<dbReference type="STRING" id="305900.GV64_02750"/>
<feature type="transmembrane region" description="Helical" evidence="9">
    <location>
        <begin position="77"/>
        <end position="104"/>
    </location>
</feature>
<dbReference type="GO" id="GO:0015297">
    <property type="term" value="F:antiporter activity"/>
    <property type="evidence" value="ECO:0007669"/>
    <property type="project" value="UniProtKB-KW"/>
</dbReference>
<feature type="transmembrane region" description="Helical" evidence="9">
    <location>
        <begin position="266"/>
        <end position="290"/>
    </location>
</feature>
<accession>A0A081K6M6</accession>
<feature type="transmembrane region" description="Helical" evidence="9">
    <location>
        <begin position="39"/>
        <end position="57"/>
    </location>
</feature>
<keyword evidence="4" id="KW-1003">Cell membrane</keyword>
<dbReference type="PANTHER" id="PTHR33451">
    <property type="entry name" value="MALATE-2H(+)/NA(+)-LACTATE ANTIPORTER"/>
    <property type="match status" value="1"/>
</dbReference>
<evidence type="ECO:0000256" key="7">
    <source>
        <dbReference type="ARBA" id="ARBA00023136"/>
    </source>
</evidence>
<keyword evidence="2" id="KW-0813">Transport</keyword>
<feature type="transmembrane region" description="Helical" evidence="9">
    <location>
        <begin position="111"/>
        <end position="131"/>
    </location>
</feature>
<evidence type="ECO:0000259" key="10">
    <source>
        <dbReference type="Pfam" id="PF03553"/>
    </source>
</evidence>
<dbReference type="RefSeq" id="WP_020584723.1">
    <property type="nucleotide sequence ID" value="NZ_JOJP01000001.1"/>
</dbReference>
<comment type="subcellular location">
    <subcellularLocation>
        <location evidence="1">Cell membrane</location>
        <topology evidence="1">Multi-pass membrane protein</topology>
    </subcellularLocation>
</comment>
<feature type="transmembrane region" description="Helical" evidence="9">
    <location>
        <begin position="364"/>
        <end position="388"/>
    </location>
</feature>
<dbReference type="AlphaFoldDB" id="A0A081K6M6"/>
<dbReference type="NCBIfam" id="TIGR00931">
    <property type="entry name" value="antiport_nhaC"/>
    <property type="match status" value="1"/>
</dbReference>
<evidence type="ECO:0000256" key="3">
    <source>
        <dbReference type="ARBA" id="ARBA00022449"/>
    </source>
</evidence>
<feature type="transmembrane region" description="Helical" evidence="9">
    <location>
        <begin position="450"/>
        <end position="469"/>
    </location>
</feature>
<feature type="transmembrane region" description="Helical" evidence="9">
    <location>
        <begin position="194"/>
        <end position="215"/>
    </location>
</feature>
<evidence type="ECO:0000313" key="11">
    <source>
        <dbReference type="EMBL" id="KEI69802.1"/>
    </source>
</evidence>
<dbReference type="eggNOG" id="COG1757">
    <property type="taxonomic scope" value="Bacteria"/>
</dbReference>
<proteinExistence type="inferred from homology"/>
<reference evidence="11 12" key="1">
    <citation type="submission" date="2014-06" db="EMBL/GenBank/DDBJ databases">
        <title>Whole Genome Sequences of Three Symbiotic Endozoicomonas Bacteria.</title>
        <authorList>
            <person name="Neave M.J."/>
            <person name="Apprill A."/>
            <person name="Voolstra C.R."/>
        </authorList>
    </citation>
    <scope>NUCLEOTIDE SEQUENCE [LARGE SCALE GENOMIC DNA]</scope>
    <source>
        <strain evidence="11 12">DSM 22380</strain>
    </source>
</reference>
<keyword evidence="6 9" id="KW-1133">Transmembrane helix</keyword>
<comment type="similarity">
    <text evidence="8">Belongs to the NhaC Na(+)/H(+) (TC 2.A.35) antiporter family.</text>
</comment>
<dbReference type="Proteomes" id="UP000027997">
    <property type="component" value="Unassembled WGS sequence"/>
</dbReference>
<dbReference type="InterPro" id="IPR004770">
    <property type="entry name" value="Na/H_antiport_NhaC"/>
</dbReference>
<feature type="transmembrane region" description="Helical" evidence="9">
    <location>
        <begin position="12"/>
        <end position="32"/>
    </location>
</feature>
<evidence type="ECO:0000256" key="5">
    <source>
        <dbReference type="ARBA" id="ARBA00022692"/>
    </source>
</evidence>
<comment type="caution">
    <text evidence="11">The sequence shown here is derived from an EMBL/GenBank/DDBJ whole genome shotgun (WGS) entry which is preliminary data.</text>
</comment>
<keyword evidence="5 9" id="KW-0812">Transmembrane</keyword>
<name>A0A081K6M6_9GAMM</name>
<dbReference type="GO" id="GO:0005886">
    <property type="term" value="C:plasma membrane"/>
    <property type="evidence" value="ECO:0007669"/>
    <property type="project" value="UniProtKB-SubCell"/>
</dbReference>
<evidence type="ECO:0000256" key="1">
    <source>
        <dbReference type="ARBA" id="ARBA00004651"/>
    </source>
</evidence>
<dbReference type="InterPro" id="IPR018461">
    <property type="entry name" value="Na/H_Antiport_NhaC-like_C"/>
</dbReference>
<keyword evidence="3" id="KW-0050">Antiport</keyword>
<keyword evidence="12" id="KW-1185">Reference proteome</keyword>
<evidence type="ECO:0000313" key="12">
    <source>
        <dbReference type="Proteomes" id="UP000027997"/>
    </source>
</evidence>
<evidence type="ECO:0000256" key="9">
    <source>
        <dbReference type="SAM" id="Phobius"/>
    </source>
</evidence>
<feature type="transmembrane region" description="Helical" evidence="9">
    <location>
        <begin position="137"/>
        <end position="165"/>
    </location>
</feature>
<feature type="transmembrane region" description="Helical" evidence="9">
    <location>
        <begin position="235"/>
        <end position="254"/>
    </location>
</feature>
<evidence type="ECO:0000256" key="8">
    <source>
        <dbReference type="ARBA" id="ARBA00038435"/>
    </source>
</evidence>
<sequence>MSTSQTVKETSAGLALVPIFSMLLLLMVGYGVYGLPIEALLLTSAIIAAGVAWKQGYSWDDIQEAIVERLAKTLPAVFILVLVGGLIGSWMIGGTIPMLVYYGLKIISPEYLLLTSFLVTCLVSLCTGTSWGSAGTVGVALMGVAAGMDANLAAVAGAVVSGAYFGDKISPLSDSTNFAPVVAGTDLYSHIQHMLWTTLPAFILAATVFFFSGTSGVSSETPEKVIHILANLDQLFTLNIFLLLPPVIILWGAIRKLPTIPLMIAAIIVGIINAVAIQGFSLATALSAMLNGFNSSMFADAGLGNITVISDVMTLVNRGGLFSMMGMVLLVFCAFSFAGTLALTGGLKVMVGMLAKGIKGTASLIAATIATTFTVVCTTSDGKLALLIPSELLRDTYKRMGLDAKNLSRTIEDAGTVIEPLVPWTNAGVFMAATLGVSTLDYLPWAIQNYAGVIFAMILATMNIGIARLNNDAKEPGLKANPATA</sequence>
<protein>
    <submittedName>
        <fullName evidence="11">Sodium:proton antiporter</fullName>
    </submittedName>
</protein>
<evidence type="ECO:0000256" key="4">
    <source>
        <dbReference type="ARBA" id="ARBA00022475"/>
    </source>
</evidence>
<feature type="transmembrane region" description="Helical" evidence="9">
    <location>
        <begin position="321"/>
        <end position="343"/>
    </location>
</feature>
<keyword evidence="7 9" id="KW-0472">Membrane</keyword>